<reference evidence="2" key="1">
    <citation type="journal article" date="2015" name="Nature">
        <title>Complex archaea that bridge the gap between prokaryotes and eukaryotes.</title>
        <authorList>
            <person name="Spang A."/>
            <person name="Saw J.H."/>
            <person name="Jorgensen S.L."/>
            <person name="Zaremba-Niedzwiedzka K."/>
            <person name="Martijn J."/>
            <person name="Lind A.E."/>
            <person name="van Eijk R."/>
            <person name="Schleper C."/>
            <person name="Guy L."/>
            <person name="Ettema T.J."/>
        </authorList>
    </citation>
    <scope>NUCLEOTIDE SEQUENCE</scope>
</reference>
<feature type="domain" description="dATP/dGTP diphosphohydrolase N-terminal" evidence="1">
    <location>
        <begin position="9"/>
        <end position="82"/>
    </location>
</feature>
<organism evidence="2">
    <name type="scientific">marine sediment metagenome</name>
    <dbReference type="NCBI Taxonomy" id="412755"/>
    <lineage>
        <taxon>unclassified sequences</taxon>
        <taxon>metagenomes</taxon>
        <taxon>ecological metagenomes</taxon>
    </lineage>
</organism>
<feature type="non-terminal residue" evidence="2">
    <location>
        <position position="1"/>
    </location>
</feature>
<dbReference type="InterPro" id="IPR044038">
    <property type="entry name" value="dATP/dGTP_diPOhydrolase_N"/>
</dbReference>
<evidence type="ECO:0000259" key="1">
    <source>
        <dbReference type="Pfam" id="PF18909"/>
    </source>
</evidence>
<accession>A0A0F9CAS4</accession>
<gene>
    <name evidence="2" type="ORF">LCGC14_2424910</name>
</gene>
<sequence length="105" mass="11364">PGAGKIYGALAMMLGMKKYGPYNWREKAIKHTVYLDAIERHLLAIRDGEWLDPESNIPHLGHIIAGASIILDANSIGKLVDDLPPVGKSAEILAKHEVKKNGQGG</sequence>
<dbReference type="Pfam" id="PF18909">
    <property type="entry name" value="dGTP_diPhyd_N"/>
    <property type="match status" value="1"/>
</dbReference>
<name>A0A0F9CAS4_9ZZZZ</name>
<dbReference type="AlphaFoldDB" id="A0A0F9CAS4"/>
<comment type="caution">
    <text evidence="2">The sequence shown here is derived from an EMBL/GenBank/DDBJ whole genome shotgun (WGS) entry which is preliminary data.</text>
</comment>
<protein>
    <recommendedName>
        <fullName evidence="1">dATP/dGTP diphosphohydrolase N-terminal domain-containing protein</fullName>
    </recommendedName>
</protein>
<evidence type="ECO:0000313" key="2">
    <source>
        <dbReference type="EMBL" id="KKL23482.1"/>
    </source>
</evidence>
<dbReference type="EMBL" id="LAZR01036957">
    <property type="protein sequence ID" value="KKL23482.1"/>
    <property type="molecule type" value="Genomic_DNA"/>
</dbReference>
<proteinExistence type="predicted"/>